<comment type="subunit">
    <text evidence="2">Interacts (via N-terminus) with spn-A/Rad51.</text>
</comment>
<accession>A0A553PFW9</accession>
<name>A0A553PFW9_TIGCA</name>
<dbReference type="AlphaFoldDB" id="A0A553PFW9"/>
<dbReference type="PROSITE" id="PS51194">
    <property type="entry name" value="HELICASE_CTER"/>
    <property type="match status" value="1"/>
</dbReference>
<organism evidence="14 15">
    <name type="scientific">Tigriopus californicus</name>
    <name type="common">Marine copepod</name>
    <dbReference type="NCBI Taxonomy" id="6832"/>
    <lineage>
        <taxon>Eukaryota</taxon>
        <taxon>Metazoa</taxon>
        <taxon>Ecdysozoa</taxon>
        <taxon>Arthropoda</taxon>
        <taxon>Crustacea</taxon>
        <taxon>Multicrustacea</taxon>
        <taxon>Hexanauplia</taxon>
        <taxon>Copepoda</taxon>
        <taxon>Harpacticoida</taxon>
        <taxon>Harpacticidae</taxon>
        <taxon>Tigriopus</taxon>
    </lineage>
</organism>
<dbReference type="GO" id="GO:0051301">
    <property type="term" value="P:cell division"/>
    <property type="evidence" value="ECO:0007669"/>
    <property type="project" value="UniProtKB-KW"/>
</dbReference>
<dbReference type="GO" id="GO:0005634">
    <property type="term" value="C:nucleus"/>
    <property type="evidence" value="ECO:0007669"/>
    <property type="project" value="UniProtKB-SubCell"/>
</dbReference>
<feature type="region of interest" description="Disordered" evidence="11">
    <location>
        <begin position="778"/>
        <end position="870"/>
    </location>
</feature>
<evidence type="ECO:0000313" key="15">
    <source>
        <dbReference type="Proteomes" id="UP000318571"/>
    </source>
</evidence>
<keyword evidence="8" id="KW-0131">Cell cycle</keyword>
<dbReference type="InterPro" id="IPR001650">
    <property type="entry name" value="Helicase_C-like"/>
</dbReference>
<evidence type="ECO:0000256" key="6">
    <source>
        <dbReference type="ARBA" id="ARBA00022801"/>
    </source>
</evidence>
<dbReference type="InterPro" id="IPR038718">
    <property type="entry name" value="SNF2-like_sf"/>
</dbReference>
<evidence type="ECO:0000259" key="12">
    <source>
        <dbReference type="PROSITE" id="PS51192"/>
    </source>
</evidence>
<dbReference type="PROSITE" id="PS51192">
    <property type="entry name" value="HELICASE_ATP_BIND_1"/>
    <property type="match status" value="1"/>
</dbReference>
<dbReference type="CDD" id="cd18793">
    <property type="entry name" value="SF2_C_SNF"/>
    <property type="match status" value="1"/>
</dbReference>
<dbReference type="InterPro" id="IPR027417">
    <property type="entry name" value="P-loop_NTPase"/>
</dbReference>
<dbReference type="InterPro" id="IPR050496">
    <property type="entry name" value="SNF2_RAD54_helicase_repair"/>
</dbReference>
<evidence type="ECO:0000256" key="4">
    <source>
        <dbReference type="ARBA" id="ARBA00022618"/>
    </source>
</evidence>
<dbReference type="STRING" id="6832.A0A553PFW9"/>
<evidence type="ECO:0000256" key="11">
    <source>
        <dbReference type="SAM" id="MobiDB-lite"/>
    </source>
</evidence>
<evidence type="ECO:0000256" key="10">
    <source>
        <dbReference type="ARBA" id="ARBA00029956"/>
    </source>
</evidence>
<comment type="function">
    <text evidence="9">Involved in mitotic DNA repair and meiotic recombination. Functions in the recombinational DNA repair pathway. Essential for interhomolog gene conversion (GC), but may have a less important role in intersister GC than spn-A/Rad51. In the presence of DNA, spn-A/Rad51 enhances the ATPase activity of okr/Rad54.</text>
</comment>
<feature type="domain" description="Helicase ATP-binding" evidence="12">
    <location>
        <begin position="1"/>
        <end position="157"/>
    </location>
</feature>
<dbReference type="SUPFAM" id="SSF52540">
    <property type="entry name" value="P-loop containing nucleoside triphosphate hydrolases"/>
    <property type="match status" value="2"/>
</dbReference>
<dbReference type="SMART" id="SM00487">
    <property type="entry name" value="DEXDc"/>
    <property type="match status" value="1"/>
</dbReference>
<evidence type="ECO:0000256" key="9">
    <source>
        <dbReference type="ARBA" id="ARBA00024776"/>
    </source>
</evidence>
<feature type="region of interest" description="Disordered" evidence="11">
    <location>
        <begin position="884"/>
        <end position="918"/>
    </location>
</feature>
<keyword evidence="6" id="KW-0378">Hydrolase</keyword>
<proteinExistence type="predicted"/>
<dbReference type="InterPro" id="IPR014001">
    <property type="entry name" value="Helicase_ATP-bd"/>
</dbReference>
<dbReference type="Gene3D" id="3.40.50.10810">
    <property type="entry name" value="Tandem AAA-ATPase domain"/>
    <property type="match status" value="1"/>
</dbReference>
<evidence type="ECO:0000256" key="1">
    <source>
        <dbReference type="ARBA" id="ARBA00004123"/>
    </source>
</evidence>
<evidence type="ECO:0000256" key="3">
    <source>
        <dbReference type="ARBA" id="ARBA00015341"/>
    </source>
</evidence>
<feature type="domain" description="Helicase C-terminal" evidence="13">
    <location>
        <begin position="355"/>
        <end position="514"/>
    </location>
</feature>
<dbReference type="PANTHER" id="PTHR45629:SF7">
    <property type="entry name" value="DNA EXCISION REPAIR PROTEIN ERCC-6-RELATED"/>
    <property type="match status" value="1"/>
</dbReference>
<comment type="caution">
    <text evidence="14">The sequence shown here is derived from an EMBL/GenBank/DDBJ whole genome shotgun (WGS) entry which is preliminary data.</text>
</comment>
<sequence>VIGLLSALLGKTHVRDPDWVHCRNVRIGQSQVRRTFLIIAPGSVLGNWESELERYGFFLVEKFHARDRDRILRHTKSGRVEILLTTFETAREAIDQLNTVDWDVVVVDEVHRIKEPKARVTQALKSLNCRRRIGLSGTLLQNKYDELWCLLDWANPGCLGSQQSFAHRFSQPIEKGLRIDAKKVELARARQLQSDLNKLKEKYVLRRTKDNTIRDQLPKKTDQIVFCHPSQFQLSVFKALLNSDEMQFVHDGLEMCGCGRQPERQARHCCLKVFEGNDQNLSWVQIVFTFLHLFLKVANHVSLLLPYHTSSEIQRSEAERYCQIAFRETPEFLDASFRSRFEELSNPKYSGKMQVLVKMLKAIEEEEGSSKVLLFSYSTHVLDILESFVQSQNYEYRRLDGSTRMESRMELVNEFNHNPDVFLFLISTKAGGLGLNITSANVVIVFDPNWNPSHDLQAQDRAYRLGQTRDVRVYRLITAGTVEENIYLRQVYKQQLGRNAMDGEKAKRFFVAVQGQAKGELFGIKNLLSVRFEGKYLMDVILDRQNQMNNLVKRYQNYQLVDNLLDKSEHESKTEDDASFLEELITDDPDVIVPRKSGMAAVLECTQVVQFHANHELVGGSKLEDQISAAAAKSVQQGLCGEEEMAWENVDYYLPTQVLDDPKINEGSPLTQPKALNLEPKRDFDQTLNEVQRQCRVLKMGNGSRVLYGQTPRTIQDRDFRNMADFLDLSVEACAQHVLQLDLDGRLELLEEFYSNSGVPDVSGLLLNVRRDLQNAEGETIHTQQVNKDSAKKVKTPVPKENQMSSPTAIESEADMPDKPQKPAPKQRYQVLHLSSSSESDEEEEERIVKPPPKQRYQRSKDANPRPMEVTRIKQSRSLNDAEFNYESILNSPKKSKKRPQSHLDTARVQETGSRSNEDYSVLLNSPLKRCHDVGDSLETSEIKIEGSLFDLWVQTGKIKKK</sequence>
<evidence type="ECO:0000256" key="7">
    <source>
        <dbReference type="ARBA" id="ARBA00023242"/>
    </source>
</evidence>
<evidence type="ECO:0000256" key="5">
    <source>
        <dbReference type="ARBA" id="ARBA00022776"/>
    </source>
</evidence>
<dbReference type="Pfam" id="PF00176">
    <property type="entry name" value="SNF2-rel_dom"/>
    <property type="match status" value="1"/>
</dbReference>
<feature type="compositionally biased region" description="Basic and acidic residues" evidence="11">
    <location>
        <begin position="859"/>
        <end position="870"/>
    </location>
</feature>
<evidence type="ECO:0000256" key="2">
    <source>
        <dbReference type="ARBA" id="ARBA00011467"/>
    </source>
</evidence>
<keyword evidence="7" id="KW-0539">Nucleus</keyword>
<gene>
    <name evidence="14" type="ORF">TCAL_10142</name>
</gene>
<dbReference type="FunFam" id="3.40.50.10810:FF:000019">
    <property type="entry name" value="DNA excision repair protein ERCC-6-like 2 isoform X1"/>
    <property type="match status" value="1"/>
</dbReference>
<evidence type="ECO:0000313" key="14">
    <source>
        <dbReference type="EMBL" id="TRY76578.1"/>
    </source>
</evidence>
<dbReference type="Proteomes" id="UP000318571">
    <property type="component" value="Chromosome 5"/>
</dbReference>
<dbReference type="OMA" id="IMITTYD"/>
<dbReference type="SMART" id="SM00490">
    <property type="entry name" value="HELICc"/>
    <property type="match status" value="1"/>
</dbReference>
<dbReference type="EMBL" id="VCGU01000004">
    <property type="protein sequence ID" value="TRY76578.1"/>
    <property type="molecule type" value="Genomic_DNA"/>
</dbReference>
<evidence type="ECO:0000256" key="8">
    <source>
        <dbReference type="ARBA" id="ARBA00023306"/>
    </source>
</evidence>
<dbReference type="Gene3D" id="3.40.50.300">
    <property type="entry name" value="P-loop containing nucleotide triphosphate hydrolases"/>
    <property type="match status" value="1"/>
</dbReference>
<dbReference type="InterPro" id="IPR000330">
    <property type="entry name" value="SNF2_N"/>
</dbReference>
<keyword evidence="4" id="KW-0132">Cell division</keyword>
<dbReference type="Pfam" id="PF00271">
    <property type="entry name" value="Helicase_C"/>
    <property type="match status" value="1"/>
</dbReference>
<evidence type="ECO:0000259" key="13">
    <source>
        <dbReference type="PROSITE" id="PS51194"/>
    </source>
</evidence>
<reference evidence="14 15" key="1">
    <citation type="journal article" date="2018" name="Nat. Ecol. Evol.">
        <title>Genomic signatures of mitonuclear coevolution across populations of Tigriopus californicus.</title>
        <authorList>
            <person name="Barreto F.S."/>
            <person name="Watson E.T."/>
            <person name="Lima T.G."/>
            <person name="Willett C.S."/>
            <person name="Edmands S."/>
            <person name="Li W."/>
            <person name="Burton R.S."/>
        </authorList>
    </citation>
    <scope>NUCLEOTIDE SEQUENCE [LARGE SCALE GENOMIC DNA]</scope>
    <source>
        <strain evidence="14 15">San Diego</strain>
    </source>
</reference>
<keyword evidence="15" id="KW-1185">Reference proteome</keyword>
<comment type="subcellular location">
    <subcellularLocation>
        <location evidence="1">Nucleus</location>
    </subcellularLocation>
</comment>
<dbReference type="GO" id="GO:0016787">
    <property type="term" value="F:hydrolase activity"/>
    <property type="evidence" value="ECO:0007669"/>
    <property type="project" value="UniProtKB-KW"/>
</dbReference>
<dbReference type="PANTHER" id="PTHR45629">
    <property type="entry name" value="SNF2/RAD54 FAMILY MEMBER"/>
    <property type="match status" value="1"/>
</dbReference>
<protein>
    <recommendedName>
        <fullName evidence="3">DNA repair and recombination protein RAD54-like</fullName>
    </recommendedName>
    <alternativeName>
        <fullName evidence="10">Protein okra</fullName>
    </alternativeName>
</protein>
<dbReference type="InterPro" id="IPR049730">
    <property type="entry name" value="SNF2/RAD54-like_C"/>
</dbReference>
<keyword evidence="5" id="KW-0498">Mitosis</keyword>
<feature type="non-terminal residue" evidence="14">
    <location>
        <position position="1"/>
    </location>
</feature>
<dbReference type="GO" id="GO:0005524">
    <property type="term" value="F:ATP binding"/>
    <property type="evidence" value="ECO:0007669"/>
    <property type="project" value="InterPro"/>
</dbReference>